<dbReference type="Proteomes" id="UP000011715">
    <property type="component" value="Unassembled WGS sequence"/>
</dbReference>
<feature type="region of interest" description="Disordered" evidence="1">
    <location>
        <begin position="706"/>
        <end position="817"/>
    </location>
</feature>
<dbReference type="AlphaFoldDB" id="A0A0C4DVX0"/>
<dbReference type="EMBL" id="ADBL01000978">
    <property type="status" value="NOT_ANNOTATED_CDS"/>
    <property type="molecule type" value="Genomic_DNA"/>
</dbReference>
<evidence type="ECO:0000313" key="5">
    <source>
        <dbReference type="Proteomes" id="UP000011715"/>
    </source>
</evidence>
<evidence type="ECO:0000259" key="2">
    <source>
        <dbReference type="PROSITE" id="PS50011"/>
    </source>
</evidence>
<dbReference type="EMBL" id="GL876968">
    <property type="protein sequence ID" value="KLU85101.1"/>
    <property type="molecule type" value="Genomic_DNA"/>
</dbReference>
<feature type="compositionally biased region" description="Basic and acidic residues" evidence="1">
    <location>
        <begin position="1"/>
        <end position="18"/>
    </location>
</feature>
<dbReference type="OMA" id="HESRPAN"/>
<evidence type="ECO:0000256" key="1">
    <source>
        <dbReference type="SAM" id="MobiDB-lite"/>
    </source>
</evidence>
<evidence type="ECO:0000313" key="3">
    <source>
        <dbReference type="EMBL" id="KLU85101.1"/>
    </source>
</evidence>
<reference evidence="4" key="4">
    <citation type="journal article" date="2015" name="G3 (Bethesda)">
        <title>Genome sequences of three phytopathogenic species of the Magnaporthaceae family of fungi.</title>
        <authorList>
            <person name="Okagaki L.H."/>
            <person name="Nunes C.C."/>
            <person name="Sailsbery J."/>
            <person name="Clay B."/>
            <person name="Brown D."/>
            <person name="John T."/>
            <person name="Oh Y."/>
            <person name="Young N."/>
            <person name="Fitzgerald M."/>
            <person name="Haas B.J."/>
            <person name="Zeng Q."/>
            <person name="Young S."/>
            <person name="Adiconis X."/>
            <person name="Fan L."/>
            <person name="Levin J.Z."/>
            <person name="Mitchell T.K."/>
            <person name="Okubara P.A."/>
            <person name="Farman M.L."/>
            <person name="Kohn L.M."/>
            <person name="Birren B."/>
            <person name="Ma L.-J."/>
            <person name="Dean R.A."/>
        </authorList>
    </citation>
    <scope>NUCLEOTIDE SEQUENCE</scope>
    <source>
        <strain evidence="4">ATCC 64411 / 73-15</strain>
    </source>
</reference>
<feature type="region of interest" description="Disordered" evidence="1">
    <location>
        <begin position="442"/>
        <end position="473"/>
    </location>
</feature>
<organism evidence="4 5">
    <name type="scientific">Magnaporthiopsis poae (strain ATCC 64411 / 73-15)</name>
    <name type="common">Kentucky bluegrass fungus</name>
    <name type="synonym">Magnaporthe poae</name>
    <dbReference type="NCBI Taxonomy" id="644358"/>
    <lineage>
        <taxon>Eukaryota</taxon>
        <taxon>Fungi</taxon>
        <taxon>Dikarya</taxon>
        <taxon>Ascomycota</taxon>
        <taxon>Pezizomycotina</taxon>
        <taxon>Sordariomycetes</taxon>
        <taxon>Sordariomycetidae</taxon>
        <taxon>Magnaporthales</taxon>
        <taxon>Magnaporthaceae</taxon>
        <taxon>Magnaporthiopsis</taxon>
    </lineage>
</organism>
<dbReference type="Gene3D" id="1.10.510.10">
    <property type="entry name" value="Transferase(Phosphotransferase) domain 1"/>
    <property type="match status" value="2"/>
</dbReference>
<reference evidence="4" key="5">
    <citation type="submission" date="2015-06" db="UniProtKB">
        <authorList>
            <consortium name="EnsemblFungi"/>
        </authorList>
    </citation>
    <scope>IDENTIFICATION</scope>
    <source>
        <strain evidence="4">ATCC 64411</strain>
    </source>
</reference>
<protein>
    <submittedName>
        <fullName evidence="3">Serine/threonine protein kinase</fullName>
    </submittedName>
</protein>
<dbReference type="GO" id="GO:0004674">
    <property type="term" value="F:protein serine/threonine kinase activity"/>
    <property type="evidence" value="ECO:0007669"/>
    <property type="project" value="UniProtKB-KW"/>
</dbReference>
<dbReference type="InterPro" id="IPR000719">
    <property type="entry name" value="Prot_kinase_dom"/>
</dbReference>
<keyword evidence="3" id="KW-0808">Transferase</keyword>
<sequence length="837" mass="93505">MYTSHDHFKELPGGHESRPANGVPASQTDGSVSDVCHNLGDTYPYSAAEDPQPHLPALSTQTTAEAPWQRLPPLYPDDTIEDERQSTDHLLAGISADRPPFGDPARLTKALAAELRNAMVETRCTAKGDSVLVYLPRDALFKLVTEASVAAVLQDEGMPRDVSQRLAKQICIPSMVMLGGGKKGQNQLSTRRKLFATLVLIYKASAIGGFIDEGILDTHLPLQARRGNGTWFLSLASRPAERLGCCRDWTADDVEMFDLRQWRFLSPFFADMQGVKDAKAKIMHYVLHYKIVPPLHFLSGKESNMDTDMDGGFGTVFRVRFNPHHHNFGPADERENLVLALKKLHSPNRAAFQREVEALKRFSHSGDPHLIKLLWTYEWRDNFYLVFPCAGGNLWDFTEKYANGPELTRDLPRRVWIEWLAGQCYGIAAALARIHGDEVLDPDGKRASGPSANLDPKQQQPPSATSAKKFGRHGDLKPENILWFPPGKQTAGYDKKIGILQVSDLGLSDFHGRCSTSNLPAHMFPMSGTYQAPECLTYNRLGRPYDLWTLGCVYIEFVSWFLLGHERTKSDFSQKRLDDDHNEIKEDTFFKVEADTLPVRASVKQSVLDWVKQLTKHPDCSGFLAEFLAYILSDILLAAPEKRAKSPEVAKRLHEMREKCQNDSSYCLERNKSHAPSRSPTFGSDIIYSNHEGKEVMESLARKGRCLTFPPQPPAVRREPLHRSLSETEETRGSPTSRLPQVQSSPSLLAPLLRPVPARESGVAELPTENASAQQQEVRKEPHRRGDYGTVSGLDGPYAASTPPRSDLPSQEPGEVQERGWGYGLKELCFGSCCLRT</sequence>
<feature type="compositionally biased region" description="Polar residues" evidence="1">
    <location>
        <begin position="456"/>
        <end position="466"/>
    </location>
</feature>
<dbReference type="PANTHER" id="PTHR24359">
    <property type="entry name" value="SERINE/THREONINE-PROTEIN KINASE SBK1"/>
    <property type="match status" value="1"/>
</dbReference>
<feature type="compositionally biased region" description="Low complexity" evidence="1">
    <location>
        <begin position="737"/>
        <end position="758"/>
    </location>
</feature>
<reference evidence="5" key="2">
    <citation type="submission" date="2010-05" db="EMBL/GenBank/DDBJ databases">
        <title>The genome sequence of Magnaporthe poae strain ATCC 64411.</title>
        <authorList>
            <person name="Ma L.-J."/>
            <person name="Dead R."/>
            <person name="Young S."/>
            <person name="Zeng Q."/>
            <person name="Koehrsen M."/>
            <person name="Alvarado L."/>
            <person name="Berlin A."/>
            <person name="Chapman S.B."/>
            <person name="Chen Z."/>
            <person name="Freedman E."/>
            <person name="Gellesch M."/>
            <person name="Goldberg J."/>
            <person name="Griggs A."/>
            <person name="Gujja S."/>
            <person name="Heilman E.R."/>
            <person name="Heiman D."/>
            <person name="Hepburn T."/>
            <person name="Howarth C."/>
            <person name="Jen D."/>
            <person name="Larson L."/>
            <person name="Mehta T."/>
            <person name="Neiman D."/>
            <person name="Pearson M."/>
            <person name="Roberts A."/>
            <person name="Saif S."/>
            <person name="Shea T."/>
            <person name="Shenoy N."/>
            <person name="Sisk P."/>
            <person name="Stolte C."/>
            <person name="Sykes S."/>
            <person name="Walk T."/>
            <person name="White J."/>
            <person name="Yandava C."/>
            <person name="Haas B."/>
            <person name="Nusbaum C."/>
            <person name="Birren B."/>
        </authorList>
    </citation>
    <scope>NUCLEOTIDE SEQUENCE [LARGE SCALE GENOMIC DNA]</scope>
    <source>
        <strain evidence="5">ATCC 64411 / 73-15</strain>
    </source>
</reference>
<keyword evidence="5" id="KW-1185">Reference proteome</keyword>
<feature type="region of interest" description="Disordered" evidence="1">
    <location>
        <begin position="1"/>
        <end position="34"/>
    </location>
</feature>
<reference evidence="3" key="1">
    <citation type="submission" date="2010-05" db="EMBL/GenBank/DDBJ databases">
        <title>The Genome Sequence of Magnaporthe poae strain ATCC 64411.</title>
        <authorList>
            <consortium name="The Broad Institute Genome Sequencing Platform"/>
            <consortium name="Broad Institute Genome Sequencing Center for Infectious Disease"/>
            <person name="Ma L.-J."/>
            <person name="Dead R."/>
            <person name="Young S."/>
            <person name="Zeng Q."/>
            <person name="Koehrsen M."/>
            <person name="Alvarado L."/>
            <person name="Berlin A."/>
            <person name="Chapman S.B."/>
            <person name="Chen Z."/>
            <person name="Freedman E."/>
            <person name="Gellesch M."/>
            <person name="Goldberg J."/>
            <person name="Griggs A."/>
            <person name="Gujja S."/>
            <person name="Heilman E.R."/>
            <person name="Heiman D."/>
            <person name="Hepburn T."/>
            <person name="Howarth C."/>
            <person name="Jen D."/>
            <person name="Larson L."/>
            <person name="Mehta T."/>
            <person name="Neiman D."/>
            <person name="Pearson M."/>
            <person name="Roberts A."/>
            <person name="Saif S."/>
            <person name="Shea T."/>
            <person name="Shenoy N."/>
            <person name="Sisk P."/>
            <person name="Stolte C."/>
            <person name="Sykes S."/>
            <person name="Walk T."/>
            <person name="White J."/>
            <person name="Yandava C."/>
            <person name="Haas B."/>
            <person name="Nusbaum C."/>
            <person name="Birren B."/>
        </authorList>
    </citation>
    <scope>NUCLEOTIDE SEQUENCE</scope>
    <source>
        <strain evidence="3">ATCC 64411</strain>
    </source>
</reference>
<dbReference type="Pfam" id="PF00069">
    <property type="entry name" value="Pkinase"/>
    <property type="match status" value="1"/>
</dbReference>
<reference evidence="3" key="3">
    <citation type="submission" date="2011-03" db="EMBL/GenBank/DDBJ databases">
        <title>Annotation of Magnaporthe poae ATCC 64411.</title>
        <authorList>
            <person name="Ma L.-J."/>
            <person name="Dead R."/>
            <person name="Young S.K."/>
            <person name="Zeng Q."/>
            <person name="Gargeya S."/>
            <person name="Fitzgerald M."/>
            <person name="Haas B."/>
            <person name="Abouelleil A."/>
            <person name="Alvarado L."/>
            <person name="Arachchi H.M."/>
            <person name="Berlin A."/>
            <person name="Brown A."/>
            <person name="Chapman S.B."/>
            <person name="Chen Z."/>
            <person name="Dunbar C."/>
            <person name="Freedman E."/>
            <person name="Gearin G."/>
            <person name="Gellesch M."/>
            <person name="Goldberg J."/>
            <person name="Griggs A."/>
            <person name="Gujja S."/>
            <person name="Heiman D."/>
            <person name="Howarth C."/>
            <person name="Larson L."/>
            <person name="Lui A."/>
            <person name="MacDonald P.J.P."/>
            <person name="Mehta T."/>
            <person name="Montmayeur A."/>
            <person name="Murphy C."/>
            <person name="Neiman D."/>
            <person name="Pearson M."/>
            <person name="Priest M."/>
            <person name="Roberts A."/>
            <person name="Saif S."/>
            <person name="Shea T."/>
            <person name="Shenoy N."/>
            <person name="Sisk P."/>
            <person name="Stolte C."/>
            <person name="Sykes S."/>
            <person name="Yandava C."/>
            <person name="Wortman J."/>
            <person name="Nusbaum C."/>
            <person name="Birren B."/>
        </authorList>
    </citation>
    <scope>NUCLEOTIDE SEQUENCE</scope>
    <source>
        <strain evidence="3">ATCC 64411</strain>
    </source>
</reference>
<dbReference type="eggNOG" id="KOG0594">
    <property type="taxonomic scope" value="Eukaryota"/>
</dbReference>
<feature type="compositionally biased region" description="Basic and acidic residues" evidence="1">
    <location>
        <begin position="716"/>
        <end position="732"/>
    </location>
</feature>
<dbReference type="EnsemblFungi" id="MAPG_04133T0">
    <property type="protein sequence ID" value="MAPG_04133T0"/>
    <property type="gene ID" value="MAPG_04133"/>
</dbReference>
<feature type="domain" description="Protein kinase" evidence="2">
    <location>
        <begin position="302"/>
        <end position="657"/>
    </location>
</feature>
<accession>A0A0C4DVX0</accession>
<dbReference type="VEuPathDB" id="FungiDB:MAPG_04133"/>
<dbReference type="SUPFAM" id="SSF56112">
    <property type="entry name" value="Protein kinase-like (PK-like)"/>
    <property type="match status" value="1"/>
</dbReference>
<name>A0A0C4DVX0_MAGP6</name>
<feature type="compositionally biased region" description="Basic and acidic residues" evidence="1">
    <location>
        <begin position="777"/>
        <end position="787"/>
    </location>
</feature>
<dbReference type="PROSITE" id="PS50011">
    <property type="entry name" value="PROTEIN_KINASE_DOM"/>
    <property type="match status" value="1"/>
</dbReference>
<dbReference type="PANTHER" id="PTHR24359:SF37">
    <property type="entry name" value="PROTEIN KINASE DOMAIN-CONTAINING PROTEIN"/>
    <property type="match status" value="1"/>
</dbReference>
<dbReference type="OrthoDB" id="4062651at2759"/>
<dbReference type="SMART" id="SM00220">
    <property type="entry name" value="S_TKc"/>
    <property type="match status" value="1"/>
</dbReference>
<keyword evidence="3" id="KW-0418">Kinase</keyword>
<gene>
    <name evidence="3" type="ORF">MAPG_04133</name>
</gene>
<dbReference type="InterPro" id="IPR011009">
    <property type="entry name" value="Kinase-like_dom_sf"/>
</dbReference>
<dbReference type="GO" id="GO:0005524">
    <property type="term" value="F:ATP binding"/>
    <property type="evidence" value="ECO:0007669"/>
    <property type="project" value="InterPro"/>
</dbReference>
<evidence type="ECO:0000313" key="4">
    <source>
        <dbReference type="EnsemblFungi" id="MAPG_04133T0"/>
    </source>
</evidence>
<dbReference type="STRING" id="644358.A0A0C4DVX0"/>
<keyword evidence="3" id="KW-0723">Serine/threonine-protein kinase</keyword>
<proteinExistence type="predicted"/>